<evidence type="ECO:0000313" key="8">
    <source>
        <dbReference type="Proteomes" id="UP000036202"/>
    </source>
</evidence>
<keyword evidence="5" id="KW-1133">Transmembrane helix</keyword>
<dbReference type="GO" id="GO:0016413">
    <property type="term" value="F:O-acetyltransferase activity"/>
    <property type="evidence" value="ECO:0007669"/>
    <property type="project" value="TreeGrafter"/>
</dbReference>
<keyword evidence="4" id="KW-0812">Transmembrane</keyword>
<keyword evidence="3" id="KW-1003">Cell membrane</keyword>
<evidence type="ECO:0000256" key="1">
    <source>
        <dbReference type="ARBA" id="ARBA00004651"/>
    </source>
</evidence>
<dbReference type="GO" id="GO:0005886">
    <property type="term" value="C:plasma membrane"/>
    <property type="evidence" value="ECO:0007669"/>
    <property type="project" value="UniProtKB-SubCell"/>
</dbReference>
<dbReference type="KEGG" id="beo:BEH_08520"/>
<keyword evidence="8" id="KW-1185">Reference proteome</keyword>
<keyword evidence="6" id="KW-0472">Membrane</keyword>
<protein>
    <submittedName>
        <fullName evidence="7">Uncharacterized protein</fullName>
    </submittedName>
</protein>
<dbReference type="EMBL" id="CP011974">
    <property type="protein sequence ID" value="AKO92138.1"/>
    <property type="molecule type" value="Genomic_DNA"/>
</dbReference>
<gene>
    <name evidence="7" type="ORF">BEH_08520</name>
</gene>
<sequence length="344" mass="40304">MNRSLYIDWLRILATIAVVTIHLAYETLAVNLHDQHLSNWLTGNLFDSMSRFAVPVFVMISGALLLNDKRELTYKFFFQRRFNKVLIPFIGWSAIYYVYEVHEGNFQLSISDFIELILSNSISVHLWFMYMILAMYIVTPLLKIFVKHASKKDILYCLSLWFLVAVLLRILNQYFELSFYIELNYTANYVGYFILGYYLSHYEIPIKWRRMSYIGIVIGLFSTFVGTYLATLQTKGVLNEFWYEDQSPNVLLVSIGLFIFFRYQLTKREMKIPYLAQLINTSSFGIYLIHILVIRVLYDSVIMKLFLNLHAFIAIPISILIVVCISSITVFIIKKIPVVKKLVP</sequence>
<dbReference type="PANTHER" id="PTHR40074">
    <property type="entry name" value="O-ACETYLTRANSFERASE WECH"/>
    <property type="match status" value="1"/>
</dbReference>
<comment type="subcellular location">
    <subcellularLocation>
        <location evidence="1">Cell membrane</location>
        <topology evidence="1">Multi-pass membrane protein</topology>
    </subcellularLocation>
</comment>
<proteinExistence type="inferred from homology"/>
<dbReference type="AlphaFoldDB" id="A0A0H4KV10"/>
<accession>A0A0H4KV10</accession>
<reference evidence="7 8" key="1">
    <citation type="journal article" date="2015" name="PLoS ONE">
        <title>Genome Sequence of Bacillus endophyticus and Analysis of Its Companion Mechanism in the Ketogulonigenium vulgare-Bacillus Strain Consortium.</title>
        <authorList>
            <person name="Jia N."/>
            <person name="Du J."/>
            <person name="Ding M.Z."/>
            <person name="Gao F."/>
            <person name="Yuan Y.J."/>
        </authorList>
    </citation>
    <scope>NUCLEOTIDE SEQUENCE [LARGE SCALE GENOMIC DNA]</scope>
    <source>
        <strain evidence="7 8">Hbe603</strain>
    </source>
</reference>
<dbReference type="RefSeq" id="WP_046217034.1">
    <property type="nucleotide sequence ID" value="NZ_CP011974.1"/>
</dbReference>
<dbReference type="GeneID" id="93703537"/>
<dbReference type="Pfam" id="PF01757">
    <property type="entry name" value="Acyl_transf_3"/>
    <property type="match status" value="1"/>
</dbReference>
<name>A0A0H4KV10_9BACI</name>
<dbReference type="Proteomes" id="UP000036202">
    <property type="component" value="Chromosome"/>
</dbReference>
<evidence type="ECO:0000313" key="7">
    <source>
        <dbReference type="EMBL" id="AKO92138.1"/>
    </source>
</evidence>
<comment type="similarity">
    <text evidence="2">Belongs to the acyltransferase 3 family.</text>
</comment>
<dbReference type="PATRIC" id="fig|135735.6.peg.1755"/>
<dbReference type="GO" id="GO:0009246">
    <property type="term" value="P:enterobacterial common antigen biosynthetic process"/>
    <property type="evidence" value="ECO:0007669"/>
    <property type="project" value="TreeGrafter"/>
</dbReference>
<reference evidence="8" key="2">
    <citation type="submission" date="2015-06" db="EMBL/GenBank/DDBJ databases">
        <title>Genome Sequence of Bacillus endophyticus and Analysis of its Companion Mechanism in the Ketogulonigenium vulgare-Bacillus strain Consortium.</title>
        <authorList>
            <person name="Jia N."/>
            <person name="Du J."/>
            <person name="Ding M.-Z."/>
            <person name="Gao F."/>
            <person name="Yuan Y.-J."/>
        </authorList>
    </citation>
    <scope>NUCLEOTIDE SEQUENCE [LARGE SCALE GENOMIC DNA]</scope>
    <source>
        <strain evidence="8">Hbe603</strain>
    </source>
</reference>
<evidence type="ECO:0000256" key="6">
    <source>
        <dbReference type="ARBA" id="ARBA00023136"/>
    </source>
</evidence>
<evidence type="ECO:0000256" key="2">
    <source>
        <dbReference type="ARBA" id="ARBA00007400"/>
    </source>
</evidence>
<evidence type="ECO:0000256" key="3">
    <source>
        <dbReference type="ARBA" id="ARBA00022475"/>
    </source>
</evidence>
<dbReference type="InterPro" id="IPR002656">
    <property type="entry name" value="Acyl_transf_3_dom"/>
</dbReference>
<organism evidence="7 8">
    <name type="scientific">Priestia filamentosa</name>
    <dbReference type="NCBI Taxonomy" id="1402861"/>
    <lineage>
        <taxon>Bacteria</taxon>
        <taxon>Bacillati</taxon>
        <taxon>Bacillota</taxon>
        <taxon>Bacilli</taxon>
        <taxon>Bacillales</taxon>
        <taxon>Bacillaceae</taxon>
        <taxon>Priestia</taxon>
    </lineage>
</organism>
<dbReference type="OrthoDB" id="9810469at2"/>
<accession>A0A1X7G1R2</accession>
<evidence type="ECO:0000256" key="4">
    <source>
        <dbReference type="ARBA" id="ARBA00022692"/>
    </source>
</evidence>
<dbReference type="PANTHER" id="PTHR40074:SF2">
    <property type="entry name" value="O-ACETYLTRANSFERASE WECH"/>
    <property type="match status" value="1"/>
</dbReference>
<evidence type="ECO:0000256" key="5">
    <source>
        <dbReference type="ARBA" id="ARBA00022989"/>
    </source>
</evidence>